<evidence type="ECO:0000256" key="1">
    <source>
        <dbReference type="SAM" id="Phobius"/>
    </source>
</evidence>
<keyword evidence="1" id="KW-1133">Transmembrane helix</keyword>
<dbReference type="OrthoDB" id="419711at2759"/>
<dbReference type="PaxDb" id="3218-PP1S54_301V6.1"/>
<reference evidence="2 4" key="2">
    <citation type="journal article" date="2018" name="Plant J.">
        <title>The Physcomitrella patens chromosome-scale assembly reveals moss genome structure and evolution.</title>
        <authorList>
            <person name="Lang D."/>
            <person name="Ullrich K.K."/>
            <person name="Murat F."/>
            <person name="Fuchs J."/>
            <person name="Jenkins J."/>
            <person name="Haas F.B."/>
            <person name="Piednoel M."/>
            <person name="Gundlach H."/>
            <person name="Van Bel M."/>
            <person name="Meyberg R."/>
            <person name="Vives C."/>
            <person name="Morata J."/>
            <person name="Symeonidi A."/>
            <person name="Hiss M."/>
            <person name="Muchero W."/>
            <person name="Kamisugi Y."/>
            <person name="Saleh O."/>
            <person name="Blanc G."/>
            <person name="Decker E.L."/>
            <person name="van Gessel N."/>
            <person name="Grimwood J."/>
            <person name="Hayes R.D."/>
            <person name="Graham S.W."/>
            <person name="Gunter L.E."/>
            <person name="McDaniel S.F."/>
            <person name="Hoernstein S.N.W."/>
            <person name="Larsson A."/>
            <person name="Li F.W."/>
            <person name="Perroud P.F."/>
            <person name="Phillips J."/>
            <person name="Ranjan P."/>
            <person name="Rokshar D.S."/>
            <person name="Rothfels C.J."/>
            <person name="Schneider L."/>
            <person name="Shu S."/>
            <person name="Stevenson D.W."/>
            <person name="Thummler F."/>
            <person name="Tillich M."/>
            <person name="Villarreal Aguilar J.C."/>
            <person name="Widiez T."/>
            <person name="Wong G.K."/>
            <person name="Wymore A."/>
            <person name="Zhang Y."/>
            <person name="Zimmer A.D."/>
            <person name="Quatrano R.S."/>
            <person name="Mayer K.F.X."/>
            <person name="Goodstein D."/>
            <person name="Casacuberta J.M."/>
            <person name="Vandepoele K."/>
            <person name="Reski R."/>
            <person name="Cuming A.C."/>
            <person name="Tuskan G.A."/>
            <person name="Maumus F."/>
            <person name="Salse J."/>
            <person name="Schmutz J."/>
            <person name="Rensing S.A."/>
        </authorList>
    </citation>
    <scope>NUCLEOTIDE SEQUENCE [LARGE SCALE GENOMIC DNA]</scope>
    <source>
        <strain evidence="3 4">cv. Gransden 2004</strain>
    </source>
</reference>
<organism evidence="2">
    <name type="scientific">Physcomitrium patens</name>
    <name type="common">Spreading-leaved earth moss</name>
    <name type="synonym">Physcomitrella patens</name>
    <dbReference type="NCBI Taxonomy" id="3218"/>
    <lineage>
        <taxon>Eukaryota</taxon>
        <taxon>Viridiplantae</taxon>
        <taxon>Streptophyta</taxon>
        <taxon>Embryophyta</taxon>
        <taxon>Bryophyta</taxon>
        <taxon>Bryophytina</taxon>
        <taxon>Bryopsida</taxon>
        <taxon>Funariidae</taxon>
        <taxon>Funariales</taxon>
        <taxon>Funariaceae</taxon>
        <taxon>Physcomitrium</taxon>
    </lineage>
</organism>
<dbReference type="AlphaFoldDB" id="A0A2K1IAK9"/>
<gene>
    <name evidence="3" type="primary">LOC112278518</name>
    <name evidence="2" type="ORF">PHYPA_030878</name>
</gene>
<evidence type="ECO:0000313" key="3">
    <source>
        <dbReference type="EnsemblPlants" id="PAC:32952346.CDS.1"/>
    </source>
</evidence>
<dbReference type="Proteomes" id="UP000006727">
    <property type="component" value="Chromosome 27"/>
</dbReference>
<dbReference type="EnsemblPlants" id="Pp3c27_3720V3.2">
    <property type="protein sequence ID" value="PAC:32952347.CDS.1"/>
    <property type="gene ID" value="Pp3c27_3720"/>
</dbReference>
<accession>A0A2K1IAK9</accession>
<dbReference type="EMBL" id="ABEU02000027">
    <property type="protein sequence ID" value="PNR26304.1"/>
    <property type="molecule type" value="Genomic_DNA"/>
</dbReference>
<feature type="transmembrane region" description="Helical" evidence="1">
    <location>
        <begin position="289"/>
        <end position="310"/>
    </location>
</feature>
<dbReference type="GO" id="GO:0016020">
    <property type="term" value="C:membrane"/>
    <property type="evidence" value="ECO:0000318"/>
    <property type="project" value="GO_Central"/>
</dbReference>
<dbReference type="FunCoup" id="A0A2K1IAK9">
    <property type="interactions" value="19"/>
</dbReference>
<name>A0A2K1IAK9_PHYPA</name>
<reference evidence="2 4" key="1">
    <citation type="journal article" date="2008" name="Science">
        <title>The Physcomitrella genome reveals evolutionary insights into the conquest of land by plants.</title>
        <authorList>
            <person name="Rensing S."/>
            <person name="Lang D."/>
            <person name="Zimmer A."/>
            <person name="Terry A."/>
            <person name="Salamov A."/>
            <person name="Shapiro H."/>
            <person name="Nishiyama T."/>
            <person name="Perroud P.-F."/>
            <person name="Lindquist E."/>
            <person name="Kamisugi Y."/>
            <person name="Tanahashi T."/>
            <person name="Sakakibara K."/>
            <person name="Fujita T."/>
            <person name="Oishi K."/>
            <person name="Shin-I T."/>
            <person name="Kuroki Y."/>
            <person name="Toyoda A."/>
            <person name="Suzuki Y."/>
            <person name="Hashimoto A."/>
            <person name="Yamaguchi K."/>
            <person name="Sugano A."/>
            <person name="Kohara Y."/>
            <person name="Fujiyama A."/>
            <person name="Anterola A."/>
            <person name="Aoki S."/>
            <person name="Ashton N."/>
            <person name="Barbazuk W.B."/>
            <person name="Barker E."/>
            <person name="Bennetzen J."/>
            <person name="Bezanilla M."/>
            <person name="Blankenship R."/>
            <person name="Cho S.H."/>
            <person name="Dutcher S."/>
            <person name="Estelle M."/>
            <person name="Fawcett J.A."/>
            <person name="Gundlach H."/>
            <person name="Hanada K."/>
            <person name="Heyl A."/>
            <person name="Hicks K.A."/>
            <person name="Hugh J."/>
            <person name="Lohr M."/>
            <person name="Mayer K."/>
            <person name="Melkozernov A."/>
            <person name="Murata T."/>
            <person name="Nelson D."/>
            <person name="Pils B."/>
            <person name="Prigge M."/>
            <person name="Reiss B."/>
            <person name="Renner T."/>
            <person name="Rombauts S."/>
            <person name="Rushton P."/>
            <person name="Sanderfoot A."/>
            <person name="Schween G."/>
            <person name="Shiu S.-H."/>
            <person name="Stueber K."/>
            <person name="Theodoulou F.L."/>
            <person name="Tu H."/>
            <person name="Van de Peer Y."/>
            <person name="Verrier P.J."/>
            <person name="Waters E."/>
            <person name="Wood A."/>
            <person name="Yang L."/>
            <person name="Cove D."/>
            <person name="Cuming A."/>
            <person name="Hasebe M."/>
            <person name="Lucas S."/>
            <person name="Mishler D.B."/>
            <person name="Reski R."/>
            <person name="Grigoriev I."/>
            <person name="Quatrano R.S."/>
            <person name="Boore J.L."/>
        </authorList>
    </citation>
    <scope>NUCLEOTIDE SEQUENCE [LARGE SCALE GENOMIC DNA]</scope>
    <source>
        <strain evidence="3 4">cv. Gransden 2004</strain>
    </source>
</reference>
<keyword evidence="1" id="KW-0812">Transmembrane</keyword>
<dbReference type="Gramene" id="Pp3c27_3720V3.1">
    <property type="protein sequence ID" value="PAC:32952346.CDS.1"/>
    <property type="gene ID" value="Pp3c27_3720"/>
</dbReference>
<dbReference type="OMA" id="RNTAGVW"/>
<keyword evidence="1" id="KW-0472">Membrane</keyword>
<protein>
    <submittedName>
        <fullName evidence="2 3">Uncharacterized protein</fullName>
    </submittedName>
</protein>
<evidence type="ECO:0000313" key="4">
    <source>
        <dbReference type="Proteomes" id="UP000006727"/>
    </source>
</evidence>
<dbReference type="PANTHER" id="PTHR12242">
    <property type="entry name" value="OS02G0130600 PROTEIN-RELATED"/>
    <property type="match status" value="1"/>
</dbReference>
<dbReference type="PANTHER" id="PTHR12242:SF22">
    <property type="entry name" value="OS02G0130600 PROTEIN"/>
    <property type="match status" value="1"/>
</dbReference>
<sequence>MEYHWPFAICVSFVAFFTVGAVFLLWKYEGAKAAVPCEEQTDPSLIGIVPIGYLSREELWSSCGGALNPRWLHHFRAICFVYLLALLLYNIITDGFGVYFFYTQWTFTLLIIYFALSFRLSLLHFLEERTMVSVNRIPPPKSTDHDILLHTHQETSDGVKSFDYEAGPPLPFARGEEKLEDAGIGGYVTQCVFQALLPAAMLTDLVYWVILVRPNSHHSFIDINMHAVNLVLLLVEFSLNSLRFPWFRISYLILWSAAYAVFQFTLHFTGLGHRWPYAFLNVDTPYAPAWYLFIIVFHGICFAICLLLALGKQSLWARFKLPVIGRQ</sequence>
<dbReference type="Gramene" id="Pp3c27_3720V3.2">
    <property type="protein sequence ID" value="PAC:32952347.CDS.1"/>
    <property type="gene ID" value="Pp3c27_3720"/>
</dbReference>
<feature type="transmembrane region" description="Helical" evidence="1">
    <location>
        <begin position="249"/>
        <end position="269"/>
    </location>
</feature>
<proteinExistence type="predicted"/>
<evidence type="ECO:0000313" key="2">
    <source>
        <dbReference type="EMBL" id="PNR26304.1"/>
    </source>
</evidence>
<feature type="transmembrane region" description="Helical" evidence="1">
    <location>
        <begin position="6"/>
        <end position="26"/>
    </location>
</feature>
<keyword evidence="4" id="KW-1185">Reference proteome</keyword>
<dbReference type="EnsemblPlants" id="Pp3c27_3720V3.1">
    <property type="protein sequence ID" value="PAC:32952346.CDS.1"/>
    <property type="gene ID" value="Pp3c27_3720"/>
</dbReference>
<feature type="transmembrane region" description="Helical" evidence="1">
    <location>
        <begin position="107"/>
        <end position="126"/>
    </location>
</feature>
<feature type="transmembrane region" description="Helical" evidence="1">
    <location>
        <begin position="77"/>
        <end position="101"/>
    </location>
</feature>
<reference evidence="3" key="3">
    <citation type="submission" date="2020-12" db="UniProtKB">
        <authorList>
            <consortium name="EnsemblPlants"/>
        </authorList>
    </citation>
    <scope>IDENTIFICATION</scope>
</reference>